<dbReference type="EMBL" id="JARKIF010000010">
    <property type="protein sequence ID" value="KAJ7628365.1"/>
    <property type="molecule type" value="Genomic_DNA"/>
</dbReference>
<gene>
    <name evidence="1" type="ORF">FB45DRAFT_36699</name>
</gene>
<dbReference type="Proteomes" id="UP001221142">
    <property type="component" value="Unassembled WGS sequence"/>
</dbReference>
<reference evidence="1" key="1">
    <citation type="submission" date="2023-03" db="EMBL/GenBank/DDBJ databases">
        <title>Massive genome expansion in bonnet fungi (Mycena s.s.) driven by repeated elements and novel gene families across ecological guilds.</title>
        <authorList>
            <consortium name="Lawrence Berkeley National Laboratory"/>
            <person name="Harder C.B."/>
            <person name="Miyauchi S."/>
            <person name="Viragh M."/>
            <person name="Kuo A."/>
            <person name="Thoen E."/>
            <person name="Andreopoulos B."/>
            <person name="Lu D."/>
            <person name="Skrede I."/>
            <person name="Drula E."/>
            <person name="Henrissat B."/>
            <person name="Morin E."/>
            <person name="Kohler A."/>
            <person name="Barry K."/>
            <person name="LaButti K."/>
            <person name="Morin E."/>
            <person name="Salamov A."/>
            <person name="Lipzen A."/>
            <person name="Mereny Z."/>
            <person name="Hegedus B."/>
            <person name="Baldrian P."/>
            <person name="Stursova M."/>
            <person name="Weitz H."/>
            <person name="Taylor A."/>
            <person name="Grigoriev I.V."/>
            <person name="Nagy L.G."/>
            <person name="Martin F."/>
            <person name="Kauserud H."/>
        </authorList>
    </citation>
    <scope>NUCLEOTIDE SEQUENCE</scope>
    <source>
        <strain evidence="1">9284</strain>
    </source>
</reference>
<dbReference type="AlphaFoldDB" id="A0AAD7BQT4"/>
<evidence type="ECO:0000313" key="1">
    <source>
        <dbReference type="EMBL" id="KAJ7628365.1"/>
    </source>
</evidence>
<organism evidence="1 2">
    <name type="scientific">Roridomyces roridus</name>
    <dbReference type="NCBI Taxonomy" id="1738132"/>
    <lineage>
        <taxon>Eukaryota</taxon>
        <taxon>Fungi</taxon>
        <taxon>Dikarya</taxon>
        <taxon>Basidiomycota</taxon>
        <taxon>Agaricomycotina</taxon>
        <taxon>Agaricomycetes</taxon>
        <taxon>Agaricomycetidae</taxon>
        <taxon>Agaricales</taxon>
        <taxon>Marasmiineae</taxon>
        <taxon>Mycenaceae</taxon>
        <taxon>Roridomyces</taxon>
    </lineage>
</organism>
<keyword evidence="2" id="KW-1185">Reference proteome</keyword>
<accession>A0AAD7BQT4</accession>
<protein>
    <submittedName>
        <fullName evidence="1">Uncharacterized protein</fullName>
    </submittedName>
</protein>
<name>A0AAD7BQT4_9AGAR</name>
<evidence type="ECO:0000313" key="2">
    <source>
        <dbReference type="Proteomes" id="UP001221142"/>
    </source>
</evidence>
<proteinExistence type="predicted"/>
<comment type="caution">
    <text evidence="1">The sequence shown here is derived from an EMBL/GenBank/DDBJ whole genome shotgun (WGS) entry which is preliminary data.</text>
</comment>
<sequence>MLPPELVDLVVRHGWDSLSTTNYRHGYAMTQWMLVSHEWLRIVVPIFLQDSWITSTPHMYYMCNMANSVPPSYICRLAGIMDGRVYIKENCRSLTIPVYQELPEEFAAQCAELVEYAQNPECTVLIKDLLPVIKRTSTFPIDPCFVASFIRDYTPNITSLHFILVDCTPVFYHWEMPKVARYWRTDQYPETLTDLGITFAYTTPPPALLRDAPRGTFFPPRSPGDIPPLHNFAGVKRLVVRDVHADFIAFITTACPVLECIESTPCAYHVVGSAGAFYSYYVD</sequence>